<sequence>MKAKNLGSCSMNYKQFLKTKIFSIPPVGKRVDPSLVNPQLFQFQRDIVLWALQKGRAAIFAGTGLGKTLMQCEWARLVGGRVIIFAPLAVSRQTVTEAAKFGITVHYCAEAADACDGINITNYERLEKFDIRDFNAVVLDESSILKNMSGKLRTKLIDSCARVPYRLACTATPAPNDLMELCNHSEFLGIMTATEMLATFFTHDGGDTSKWRLKKHAVMKFWDWVASWAVMLTNPADIGYVEDGKRYILPPLRMHEHVVHSDDCSGFLFPMAAETLQERQQARRDSIKERSEKCAEVVMNDKENSQWLIWCNLNDEAEAIRKLIPGAVEIRGSDSSERKESAALGFASGEIKVLISKPLIFGMGLNFQRCHNMAFLGLSDSFEQYYQAVRRCWRFGQTQSVNVHIITDEREGAVVENIRRKEAQFQEMLAGMIASCQETNKANIKSAKRDLDDYKPKTTMTTPSWLTPAA</sequence>
<evidence type="ECO:0000313" key="4">
    <source>
        <dbReference type="Proteomes" id="UP000472580"/>
    </source>
</evidence>
<reference evidence="3 4" key="1">
    <citation type="submission" date="2019-12" db="EMBL/GenBank/DDBJ databases">
        <title>Microbes associate with the intestines of laboratory mice.</title>
        <authorList>
            <person name="Navarre W."/>
            <person name="Wong E."/>
        </authorList>
    </citation>
    <scope>NUCLEOTIDE SEQUENCE [LARGE SCALE GENOMIC DNA]</scope>
    <source>
        <strain evidence="3 4">NM82_D38</strain>
    </source>
</reference>
<dbReference type="GO" id="GO:0016787">
    <property type="term" value="F:hydrolase activity"/>
    <property type="evidence" value="ECO:0007669"/>
    <property type="project" value="UniProtKB-KW"/>
</dbReference>
<dbReference type="PROSITE" id="PS51192">
    <property type="entry name" value="HELICASE_ATP_BIND_1"/>
    <property type="match status" value="1"/>
</dbReference>
<dbReference type="SUPFAM" id="SSF52540">
    <property type="entry name" value="P-loop containing nucleoside triphosphate hydrolases"/>
    <property type="match status" value="2"/>
</dbReference>
<accession>A0A6L6YJ66</accession>
<keyword evidence="4" id="KW-1185">Reference proteome</keyword>
<dbReference type="Gene3D" id="3.40.50.300">
    <property type="entry name" value="P-loop containing nucleotide triphosphate hydrolases"/>
    <property type="match status" value="2"/>
</dbReference>
<dbReference type="Proteomes" id="UP000472580">
    <property type="component" value="Unassembled WGS sequence"/>
</dbReference>
<evidence type="ECO:0000313" key="3">
    <source>
        <dbReference type="EMBL" id="MVX56763.1"/>
    </source>
</evidence>
<dbReference type="AlphaFoldDB" id="A0A6L6YJ66"/>
<protein>
    <submittedName>
        <fullName evidence="3">Helicase</fullName>
    </submittedName>
</protein>
<dbReference type="GO" id="GO:0004386">
    <property type="term" value="F:helicase activity"/>
    <property type="evidence" value="ECO:0007669"/>
    <property type="project" value="UniProtKB-KW"/>
</dbReference>
<keyword evidence="3" id="KW-0547">Nucleotide-binding</keyword>
<evidence type="ECO:0000259" key="2">
    <source>
        <dbReference type="PROSITE" id="PS51192"/>
    </source>
</evidence>
<dbReference type="EMBL" id="WSRP01000015">
    <property type="protein sequence ID" value="MVX56763.1"/>
    <property type="molecule type" value="Genomic_DNA"/>
</dbReference>
<dbReference type="PANTHER" id="PTHR45766:SF6">
    <property type="entry name" value="SWI_SNF-RELATED MATRIX-ASSOCIATED ACTIN-DEPENDENT REGULATOR OF CHROMATIN SUBFAMILY A-LIKE PROTEIN 1"/>
    <property type="match status" value="1"/>
</dbReference>
<dbReference type="InterPro" id="IPR001650">
    <property type="entry name" value="Helicase_C-like"/>
</dbReference>
<proteinExistence type="predicted"/>
<dbReference type="Pfam" id="PF00271">
    <property type="entry name" value="Helicase_C"/>
    <property type="match status" value="1"/>
</dbReference>
<dbReference type="SMART" id="SM00487">
    <property type="entry name" value="DEXDc"/>
    <property type="match status" value="1"/>
</dbReference>
<name>A0A6L6YJ66_9BURK</name>
<keyword evidence="3" id="KW-0347">Helicase</keyword>
<dbReference type="InterPro" id="IPR014001">
    <property type="entry name" value="Helicase_ATP-bd"/>
</dbReference>
<keyword evidence="1" id="KW-0378">Hydrolase</keyword>
<organism evidence="3 4">
    <name type="scientific">Parasutterella muris</name>
    <dbReference type="NCBI Taxonomy" id="2565572"/>
    <lineage>
        <taxon>Bacteria</taxon>
        <taxon>Pseudomonadati</taxon>
        <taxon>Pseudomonadota</taxon>
        <taxon>Betaproteobacteria</taxon>
        <taxon>Burkholderiales</taxon>
        <taxon>Sutterellaceae</taxon>
        <taxon>Parasutterella</taxon>
    </lineage>
</organism>
<dbReference type="SMART" id="SM00490">
    <property type="entry name" value="HELICc"/>
    <property type="match status" value="1"/>
</dbReference>
<comment type="caution">
    <text evidence="3">The sequence shown here is derived from an EMBL/GenBank/DDBJ whole genome shotgun (WGS) entry which is preliminary data.</text>
</comment>
<dbReference type="InterPro" id="IPR027417">
    <property type="entry name" value="P-loop_NTPase"/>
</dbReference>
<dbReference type="PANTHER" id="PTHR45766">
    <property type="entry name" value="DNA ANNEALING HELICASE AND ENDONUCLEASE ZRANB3 FAMILY MEMBER"/>
    <property type="match status" value="1"/>
</dbReference>
<gene>
    <name evidence="3" type="ORF">E5987_06010</name>
</gene>
<evidence type="ECO:0000256" key="1">
    <source>
        <dbReference type="ARBA" id="ARBA00022801"/>
    </source>
</evidence>
<keyword evidence="3" id="KW-0067">ATP-binding</keyword>
<feature type="domain" description="Helicase ATP-binding" evidence="2">
    <location>
        <begin position="48"/>
        <end position="191"/>
    </location>
</feature>